<gene>
    <name evidence="3" type="ORF">ABXS70_13595</name>
</gene>
<evidence type="ECO:0000256" key="1">
    <source>
        <dbReference type="SAM" id="Phobius"/>
    </source>
</evidence>
<sequence>MSTRIPIRQLLLSSMLALMLFILSACADGEAHVTVNMNGTVDLNLNLSVTDAALGKIGQDNLMPLLAQSLERNNFKTEVTKQGDRNVLQAANHYEKGSMTGFNTSNMPPGIRFEQSTIPGFFTSKMHITAEADLMESMPDGDIKEQINNVPSFLKRLLLKDMNFDFKLSLPIKAEDSNADQVQDGGKTLIWNIAPLQKNKMDLTVQIPNIRNILLVAVIGLVLILALIIWFFVRRRRTKKQQHPGSHRKNT</sequence>
<accession>A0AAU8NME1</accession>
<organism evidence="3">
    <name type="scientific">Paenibacillus sp. AN1007</name>
    <dbReference type="NCBI Taxonomy" id="3151385"/>
    <lineage>
        <taxon>Bacteria</taxon>
        <taxon>Bacillati</taxon>
        <taxon>Bacillota</taxon>
        <taxon>Bacilli</taxon>
        <taxon>Bacillales</taxon>
        <taxon>Paenibacillaceae</taxon>
        <taxon>Paenibacillus</taxon>
    </lineage>
</organism>
<keyword evidence="1" id="KW-0812">Transmembrane</keyword>
<keyword evidence="2" id="KW-0732">Signal</keyword>
<feature type="signal peptide" evidence="2">
    <location>
        <begin position="1"/>
        <end position="27"/>
    </location>
</feature>
<dbReference type="CDD" id="cd12087">
    <property type="entry name" value="TM_EGFR-like"/>
    <property type="match status" value="1"/>
</dbReference>
<keyword evidence="1" id="KW-0472">Membrane</keyword>
<keyword evidence="1" id="KW-1133">Transmembrane helix</keyword>
<proteinExistence type="predicted"/>
<dbReference type="PROSITE" id="PS51257">
    <property type="entry name" value="PROKAR_LIPOPROTEIN"/>
    <property type="match status" value="1"/>
</dbReference>
<evidence type="ECO:0000313" key="3">
    <source>
        <dbReference type="EMBL" id="XCP97664.1"/>
    </source>
</evidence>
<protein>
    <recommendedName>
        <fullName evidence="4">DUF3153 domain-containing protein</fullName>
    </recommendedName>
</protein>
<feature type="chain" id="PRO_5043952985" description="DUF3153 domain-containing protein" evidence="2">
    <location>
        <begin position="28"/>
        <end position="251"/>
    </location>
</feature>
<dbReference type="EMBL" id="CP159992">
    <property type="protein sequence ID" value="XCP97664.1"/>
    <property type="molecule type" value="Genomic_DNA"/>
</dbReference>
<feature type="transmembrane region" description="Helical" evidence="1">
    <location>
        <begin position="213"/>
        <end position="233"/>
    </location>
</feature>
<evidence type="ECO:0008006" key="4">
    <source>
        <dbReference type="Google" id="ProtNLM"/>
    </source>
</evidence>
<dbReference type="AlphaFoldDB" id="A0AAU8NME1"/>
<name>A0AAU8NME1_9BACL</name>
<reference evidence="3" key="1">
    <citation type="submission" date="2024-05" db="EMBL/GenBank/DDBJ databases">
        <title>Draft genome assemblies of 36 bacteria isolated from hibernating arctic ground squirrels.</title>
        <authorList>
            <person name="McKee H."/>
            <person name="Mullen L."/>
            <person name="Drown D.M."/>
            <person name="Duddleston K.N."/>
        </authorList>
    </citation>
    <scope>NUCLEOTIDE SEQUENCE</scope>
    <source>
        <strain evidence="3">AN1007</strain>
    </source>
</reference>
<evidence type="ECO:0000256" key="2">
    <source>
        <dbReference type="SAM" id="SignalP"/>
    </source>
</evidence>
<dbReference type="RefSeq" id="WP_342555733.1">
    <property type="nucleotide sequence ID" value="NZ_CP159992.1"/>
</dbReference>